<dbReference type="PATRIC" id="fig|743722.3.peg.150"/>
<sequence length="67" mass="7660">MKVKIQIFRSLIELLNKESSHALDVHGLLTKVIEQRARLDGRELLVAVNNTIVQKNIVLQEGRVENK</sequence>
<dbReference type="AlphaFoldDB" id="F4CF38"/>
<reference evidence="1" key="1">
    <citation type="submission" date="2011-03" db="EMBL/GenBank/DDBJ databases">
        <title>Complete sequence of Sphingobacterium sp. 21.</title>
        <authorList>
            <consortium name="US DOE Joint Genome Institute"/>
            <person name="Lucas S."/>
            <person name="Copeland A."/>
            <person name="Lapidus A."/>
            <person name="Cheng J.-F."/>
            <person name="Goodwin L."/>
            <person name="Pitluck S."/>
            <person name="Davenport K."/>
            <person name="Detter J.C."/>
            <person name="Han C."/>
            <person name="Tapia R."/>
            <person name="Land M."/>
            <person name="Hauser L."/>
            <person name="Kyrpides N."/>
            <person name="Ivanova N."/>
            <person name="Ovchinnikova G."/>
            <person name="Pagani I."/>
            <person name="Siebers A.K."/>
            <person name="Allgaier M."/>
            <person name="Thelen M.P."/>
            <person name="Hugenholtz P."/>
            <person name="Woyke T."/>
        </authorList>
    </citation>
    <scope>NUCLEOTIDE SEQUENCE</scope>
    <source>
        <strain evidence="1">21</strain>
    </source>
</reference>
<organism evidence="1">
    <name type="scientific">Sphingobacterium sp. (strain 21)</name>
    <dbReference type="NCBI Taxonomy" id="743722"/>
    <lineage>
        <taxon>Bacteria</taxon>
        <taxon>Pseudomonadati</taxon>
        <taxon>Bacteroidota</taxon>
        <taxon>Sphingobacteriia</taxon>
        <taxon>Sphingobacteriales</taxon>
        <taxon>Sphingobacteriaceae</taxon>
        <taxon>Sphingobacterium</taxon>
    </lineage>
</organism>
<dbReference type="HOGENOM" id="CLU_2810220_0_0_10"/>
<proteinExistence type="predicted"/>
<dbReference type="Pfam" id="PF02597">
    <property type="entry name" value="ThiS"/>
    <property type="match status" value="1"/>
</dbReference>
<evidence type="ECO:0000313" key="1">
    <source>
        <dbReference type="EMBL" id="ADZ76731.1"/>
    </source>
</evidence>
<dbReference type="InterPro" id="IPR003749">
    <property type="entry name" value="ThiS/MoaD-like"/>
</dbReference>
<dbReference type="EMBL" id="CP002584">
    <property type="protein sequence ID" value="ADZ76731.1"/>
    <property type="molecule type" value="Genomic_DNA"/>
</dbReference>
<name>F4CF38_SPHS2</name>
<accession>F4CF38</accession>
<dbReference type="KEGG" id="shg:Sph21_0142"/>
<dbReference type="STRING" id="743722.Sph21_0142"/>
<gene>
    <name evidence="1" type="ordered locus">Sph21_0142</name>
</gene>
<protein>
    <submittedName>
        <fullName evidence="1">Uncharacterized protein</fullName>
    </submittedName>
</protein>